<evidence type="ECO:0000313" key="2">
    <source>
        <dbReference type="Proteomes" id="UP001057452"/>
    </source>
</evidence>
<dbReference type="Proteomes" id="UP001057452">
    <property type="component" value="Chromosome 14"/>
</dbReference>
<protein>
    <submittedName>
        <fullName evidence="1">Uncharacterized protein</fullName>
    </submittedName>
</protein>
<dbReference type="EMBL" id="CM043798">
    <property type="protein sequence ID" value="KAI4814099.1"/>
    <property type="molecule type" value="Genomic_DNA"/>
</dbReference>
<sequence length="1967" mass="222227">MILTGGSLCLPSAATVQELFFVARDASIVPDISLDPVLTSFLSLDSSAALQHQYASLQRGFSGEQQAAFGLRLSGELGGSRVSYGGVGVVALALSLLFDQVAQQVRAHGSADGEASAQRSQVKNILGISRSSRIGWIIHSFLNLVPGVANDQEKMAETTEHHDNWLKLELIDHYERMTKKKRMSSASMQQWLTGAAVHLHMRIHQVRLHSVPLGSAESLRFSYKSALSHLVQGYTSYLHRNIQETPASRKPRARIVSRPENTNISCSSHHISNNSLVNFKDTITPNITAGNRRRCKANTPSGDFGSKATNRSKVTVGVNRETLNDSIGYEDIQGLLVIEPWRNVSHDVQHHPYFDKMSDSDSEIGEEWEAIHNRTPVKLLTRNDTVVALRPQEIVFDKWSQIPLETRRQAGERMRICAFWLPLLLQRDEAQQPFLLGVPNRSDIKHLQKIETLEAILRALEKGTVKRDQTKHVIWISNMFNLRTPEALKDAMCWLERTGEPGIRHRVMSLGHPQICFTALHVIFTEFAKYIQQMGSDSEKTMKALNVRPAEYLIEKSEEMKKKGNENFKNMQFEEAVKYYSKAIKLYPDNHFIYGNRALCYIRCKKYLKAVTDGKRATLIKPLWVKGHFRFCEALFFLGEGKKAIEANVLARGLCKDNRDGIKDLEDQHEKFLLEMPEPKVVPPKKNQSKKAQTLEPRPLSVNSVHKNDPPPKSKTPVVKQEKQQVKNEKTVPSEGSTKNSKPSKEYLPDFKCCAFSEPPTKNGKGDSGTPTKKKPKNRSPPEVKKQSEGDSKTGACKELKVMVQDAHSALTDLRCRNAEQAFRKALNILDTSTAKETWGSTKLLVKINSFEERTFSVSGLLRHREGCFSRRTGLLWLWSSFSDSLQTVKNKITPGKLTWPLTNEIVKETQPDYFKAEIYLTDPDFKGYIRISCCQSCIIEYHIACWKALKTSSFSDRNEKDFLQELCFTSDCLGKICSIVIFGTTGLPKCTFKAAITKPSTPKKLKVNQKCTSLKKMKAKDEHKLKRRQHKQSFIEKQTINEEILLQKEDSTTQIEQKAWLLYRDRVLLQISQNVELLREETGLQASALTQSLKPWLELDSSRGNQIAERILNWKPMETLGPVVELLLERKNRVWARILIQLLSSCRDINPKLHNWASHLNDAGLNAAKSFIDRHAGHLETLDLAFLLGFGPMQDSIIEEFDIGPDLFSTIGLTETEYLKQAPHDNMRLFIWTLEEHRDQFLSCHAILDEYFDMMDGHCSVLKKSDENQNNSPLKSRARKKKKGANGVIVWSGNSSQTQREEWDQDFLKMTLYHSFTPVIPSVSRVTFESKWPLLRTVQQPRDTEVTIKTFWTTTPTRPKRVCMTTSLRSWRSTVRWSLRTLCWWESWITSPSLLKTRSRKWAASRSSSWSLLRFIKMGRASAWLNTPSLCSSAGHGASLDDLDDITDPDIEYPCPGLDEGSFSAFPSDKNVNNSFYAWSNGDDEKQDPYFIPDDDGALDLLRSAGDRGVSETSSVSSDESVLKKHAAVQTCNETVRSVAVNTEIHERLRAARVTSTKSNTAEGYCDKVNLTHKEDLAVLEEEVQQITTNIQVTIQELGMFQQKLEEEVKKDQKEKRANQEGLKALKVETEDLVTQYRSFTQIIREKKNSFDNKLNDFLELSNQSAAEKMSLEDEIKRCQVSLTSAIRRSHSAQVLVVESSRDQGMCVLYRDLTNAKALLSKLDEAAHRYPTPDVELTRNSCRVNIQDVEKKISSAEAQYQEQLDQVKNGRRVSELIPIAVSNQPNPPAAPVSVCCQTVCSYPPPSASHSLPPTPSILQPLLTNPPPEQWSPAHSTVFEKAMERLVSMFPDYKRPELMRFVQDLRFSSGSSLNNMALQDMVGGVTQLILDHQEKLNAAKLNAKGRGSPAQCATPVWQPMGHPRVKHSDAAERGGPVHHLSRGHESGRHLCAGVPTQLPRQGEPITS</sequence>
<comment type="caution">
    <text evidence="1">The sequence shown here is derived from an EMBL/GenBank/DDBJ whole genome shotgun (WGS) entry which is preliminary data.</text>
</comment>
<name>A0ACB9WKE1_CHAAC</name>
<gene>
    <name evidence="1" type="ORF">KUCAC02_003306</name>
</gene>
<organism evidence="1 2">
    <name type="scientific">Chaenocephalus aceratus</name>
    <name type="common">Blackfin icefish</name>
    <name type="synonym">Chaenichthys aceratus</name>
    <dbReference type="NCBI Taxonomy" id="36190"/>
    <lineage>
        <taxon>Eukaryota</taxon>
        <taxon>Metazoa</taxon>
        <taxon>Chordata</taxon>
        <taxon>Craniata</taxon>
        <taxon>Vertebrata</taxon>
        <taxon>Euteleostomi</taxon>
        <taxon>Actinopterygii</taxon>
        <taxon>Neopterygii</taxon>
        <taxon>Teleostei</taxon>
        <taxon>Neoteleostei</taxon>
        <taxon>Acanthomorphata</taxon>
        <taxon>Eupercaria</taxon>
        <taxon>Perciformes</taxon>
        <taxon>Notothenioidei</taxon>
        <taxon>Channichthyidae</taxon>
        <taxon>Chaenocephalus</taxon>
    </lineage>
</organism>
<proteinExistence type="predicted"/>
<evidence type="ECO:0000313" key="1">
    <source>
        <dbReference type="EMBL" id="KAI4814099.1"/>
    </source>
</evidence>
<keyword evidence="2" id="KW-1185">Reference proteome</keyword>
<accession>A0ACB9WKE1</accession>
<reference evidence="1" key="1">
    <citation type="submission" date="2022-05" db="EMBL/GenBank/DDBJ databases">
        <title>Chromosome-level genome of Chaenocephalus aceratus.</title>
        <authorList>
            <person name="Park H."/>
        </authorList>
    </citation>
    <scope>NUCLEOTIDE SEQUENCE</scope>
    <source>
        <strain evidence="1">KU_202001</strain>
    </source>
</reference>